<keyword evidence="4" id="KW-0028">Amino-acid biosynthesis</keyword>
<comment type="catalytic activity">
    <reaction evidence="7">
        <text>3-phosphoshikimate + phosphoenolpyruvate = 5-O-(1-carboxyvinyl)-3-phosphoshikimate + phosphate</text>
        <dbReference type="Rhea" id="RHEA:21256"/>
        <dbReference type="ChEBI" id="CHEBI:43474"/>
        <dbReference type="ChEBI" id="CHEBI:57701"/>
        <dbReference type="ChEBI" id="CHEBI:58702"/>
        <dbReference type="ChEBI" id="CHEBI:145989"/>
        <dbReference type="EC" id="2.5.1.19"/>
    </reaction>
    <physiologicalReaction direction="left-to-right" evidence="7">
        <dbReference type="Rhea" id="RHEA:21257"/>
    </physiologicalReaction>
</comment>
<dbReference type="Gene3D" id="3.65.10.10">
    <property type="entry name" value="Enolpyruvate transferase domain"/>
    <property type="match status" value="2"/>
</dbReference>
<dbReference type="OrthoDB" id="43788at2157"/>
<dbReference type="KEGG" id="pyr:P186_0183"/>
<dbReference type="InterPro" id="IPR013792">
    <property type="entry name" value="RNA3'P_cycl/enolpyr_Trfase_a/b"/>
</dbReference>
<reference evidence="9 10" key="1">
    <citation type="journal article" date="2012" name="J. Bacteriol.">
        <title>Complete genome sequence of strain 1860, a crenarchaeon of the genus pyrobaculum able to grow with various electron acceptors.</title>
        <authorList>
            <person name="Mardanov A.V."/>
            <person name="Gumerov V.M."/>
            <person name="Slobodkina G.B."/>
            <person name="Beletsky A.V."/>
            <person name="Bonch-Osmolovskaya E.A."/>
            <person name="Ravin N.V."/>
            <person name="Skryabin K.G."/>
        </authorList>
    </citation>
    <scope>NUCLEOTIDE SEQUENCE [LARGE SCALE GENOMIC DNA]</scope>
    <source>
        <strain evidence="9 10">1860</strain>
    </source>
</reference>
<sequence length="404" mass="42940">MYCLEAGRLEGRFAMPPSKPMAQRLLLASALAEGETVVRGVEWSDDAVAMLRAIQPISVLRVRGSDVVVSRREPDFFRAFSVGESGFTLRTAVALYAGVPGVTAVYFGGTLRGRPIDDLIAVLRKLTEVVKLPGAVVIRGRRLGRFRVEVRADVSSQYISGLMFLAAAGEGGVITPVGERKSWSFVEATADVLRLFGAKVELGDGVAVDGGLRSPGEVDVPGDFSLASYLAVAAVATGGEVELTGRLTKLDATLVDIFRAMGADVSYDGHVVKARGAFTKGVEVDLGGNPDLVMPVALAAAVVDDVSTIRGVEHLRFKESDRIATVADILERLGVEVQYRDGALHIRGPPRRRGVEFKTHGDHRIGLMALAASRIVGGCVDDIGPVAKSWPSAVLYFAAGEINK</sequence>
<dbReference type="PIRSF" id="PIRSF000505">
    <property type="entry name" value="EPSPS"/>
    <property type="match status" value="1"/>
</dbReference>
<dbReference type="EC" id="2.5.1.19" evidence="3"/>
<evidence type="ECO:0000313" key="10">
    <source>
        <dbReference type="Proteomes" id="UP000005867"/>
    </source>
</evidence>
<dbReference type="Pfam" id="PF00275">
    <property type="entry name" value="EPSP_synthase"/>
    <property type="match status" value="1"/>
</dbReference>
<dbReference type="PROSITE" id="PS00885">
    <property type="entry name" value="EPSP_SYNTHASE_2"/>
    <property type="match status" value="1"/>
</dbReference>
<dbReference type="GO" id="GO:0009423">
    <property type="term" value="P:chorismate biosynthetic process"/>
    <property type="evidence" value="ECO:0007669"/>
    <property type="project" value="UniProtKB-UniPathway"/>
</dbReference>
<dbReference type="GO" id="GO:0003866">
    <property type="term" value="F:3-phosphoshikimate 1-carboxyvinyltransferase activity"/>
    <property type="evidence" value="ECO:0007669"/>
    <property type="project" value="UniProtKB-EC"/>
</dbReference>
<feature type="domain" description="Enolpyruvate transferase" evidence="8">
    <location>
        <begin position="7"/>
        <end position="392"/>
    </location>
</feature>
<dbReference type="UniPathway" id="UPA00053">
    <property type="reaction ID" value="UER00089"/>
</dbReference>
<evidence type="ECO:0000256" key="3">
    <source>
        <dbReference type="ARBA" id="ARBA00012450"/>
    </source>
</evidence>
<keyword evidence="10" id="KW-1185">Reference proteome</keyword>
<evidence type="ECO:0000259" key="8">
    <source>
        <dbReference type="Pfam" id="PF00275"/>
    </source>
</evidence>
<comment type="similarity">
    <text evidence="2">Belongs to the EPSP synthase family.</text>
</comment>
<dbReference type="PANTHER" id="PTHR21090">
    <property type="entry name" value="AROM/DEHYDROQUINATE SYNTHASE"/>
    <property type="match status" value="1"/>
</dbReference>
<evidence type="ECO:0000256" key="7">
    <source>
        <dbReference type="ARBA" id="ARBA00044633"/>
    </source>
</evidence>
<dbReference type="GO" id="GO:0009073">
    <property type="term" value="P:aromatic amino acid family biosynthetic process"/>
    <property type="evidence" value="ECO:0007669"/>
    <property type="project" value="UniProtKB-KW"/>
</dbReference>
<proteinExistence type="inferred from homology"/>
<evidence type="ECO:0000256" key="2">
    <source>
        <dbReference type="ARBA" id="ARBA00009948"/>
    </source>
</evidence>
<evidence type="ECO:0000256" key="4">
    <source>
        <dbReference type="ARBA" id="ARBA00022605"/>
    </source>
</evidence>
<dbReference type="InterPro" id="IPR001986">
    <property type="entry name" value="Enolpyruvate_Tfrase_dom"/>
</dbReference>
<organism evidence="9 10">
    <name type="scientific">Pyrobaculum ferrireducens</name>
    <dbReference type="NCBI Taxonomy" id="1104324"/>
    <lineage>
        <taxon>Archaea</taxon>
        <taxon>Thermoproteota</taxon>
        <taxon>Thermoprotei</taxon>
        <taxon>Thermoproteales</taxon>
        <taxon>Thermoproteaceae</taxon>
        <taxon>Pyrobaculum</taxon>
    </lineage>
</organism>
<dbReference type="InterPro" id="IPR023193">
    <property type="entry name" value="EPSP_synthase_CS"/>
</dbReference>
<dbReference type="InterPro" id="IPR006264">
    <property type="entry name" value="EPSP_synthase"/>
</dbReference>
<dbReference type="SUPFAM" id="SSF55205">
    <property type="entry name" value="EPT/RTPC-like"/>
    <property type="match status" value="1"/>
</dbReference>
<protein>
    <recommendedName>
        <fullName evidence="3">3-phosphoshikimate 1-carboxyvinyltransferase</fullName>
        <ecNumber evidence="3">2.5.1.19</ecNumber>
    </recommendedName>
</protein>
<dbReference type="PANTHER" id="PTHR21090:SF5">
    <property type="entry name" value="PENTAFUNCTIONAL AROM POLYPEPTIDE"/>
    <property type="match status" value="1"/>
</dbReference>
<dbReference type="STRING" id="1104324.P186_0183"/>
<dbReference type="HOGENOM" id="CLU_024321_0_0_2"/>
<dbReference type="GeneID" id="11595983"/>
<dbReference type="AlphaFoldDB" id="G7VEM0"/>
<dbReference type="InterPro" id="IPR036968">
    <property type="entry name" value="Enolpyruvate_Tfrase_sf"/>
</dbReference>
<gene>
    <name evidence="9" type="ORF">P186_0183</name>
</gene>
<dbReference type="eggNOG" id="arCOG04134">
    <property type="taxonomic scope" value="Archaea"/>
</dbReference>
<keyword evidence="5 9" id="KW-0808">Transferase</keyword>
<dbReference type="Proteomes" id="UP000005867">
    <property type="component" value="Chromosome"/>
</dbReference>
<keyword evidence="6" id="KW-0057">Aromatic amino acid biosynthesis</keyword>
<dbReference type="BioCyc" id="PSP1104324:GJSN-176-MONOMER"/>
<dbReference type="RefSeq" id="WP_014287472.1">
    <property type="nucleotide sequence ID" value="NC_016645.1"/>
</dbReference>
<dbReference type="GO" id="GO:0008652">
    <property type="term" value="P:amino acid biosynthetic process"/>
    <property type="evidence" value="ECO:0007669"/>
    <property type="project" value="UniProtKB-KW"/>
</dbReference>
<comment type="pathway">
    <text evidence="1">Metabolic intermediate biosynthesis; chorismate biosynthesis; chorismate from D-erythrose 4-phosphate and phosphoenolpyruvate: step 6/7.</text>
</comment>
<evidence type="ECO:0000256" key="1">
    <source>
        <dbReference type="ARBA" id="ARBA00004811"/>
    </source>
</evidence>
<accession>G7VEM0</accession>
<name>G7VEM0_9CREN</name>
<evidence type="ECO:0000313" key="9">
    <source>
        <dbReference type="EMBL" id="AET31644.1"/>
    </source>
</evidence>
<evidence type="ECO:0000256" key="5">
    <source>
        <dbReference type="ARBA" id="ARBA00022679"/>
    </source>
</evidence>
<evidence type="ECO:0000256" key="6">
    <source>
        <dbReference type="ARBA" id="ARBA00023141"/>
    </source>
</evidence>
<dbReference type="EMBL" id="CP003098">
    <property type="protein sequence ID" value="AET31644.1"/>
    <property type="molecule type" value="Genomic_DNA"/>
</dbReference>